<dbReference type="Proteomes" id="UP000249842">
    <property type="component" value="Unassembled WGS sequence"/>
</dbReference>
<comment type="similarity">
    <text evidence="1">Belongs to the UPF0161 family.</text>
</comment>
<dbReference type="RefSeq" id="WP_111457231.1">
    <property type="nucleotide sequence ID" value="NZ_QFYP01000001.1"/>
</dbReference>
<dbReference type="InterPro" id="IPR002696">
    <property type="entry name" value="Membr_insert_effic_factor_YidD"/>
</dbReference>
<protein>
    <recommendedName>
        <fullName evidence="1">Putative membrane protein insertion efficiency factor</fullName>
    </recommendedName>
</protein>
<dbReference type="PANTHER" id="PTHR33383:SF1">
    <property type="entry name" value="MEMBRANE PROTEIN INSERTION EFFICIENCY FACTOR-RELATED"/>
    <property type="match status" value="1"/>
</dbReference>
<name>A0A328B4I4_9CAUL</name>
<comment type="caution">
    <text evidence="3">The sequence shown here is derived from an EMBL/GenBank/DDBJ whole genome shotgun (WGS) entry which is preliminary data.</text>
</comment>
<sequence>MTFYESCVRGALRAYKLTLSPLIGRQCRFLPTCSEYAAAALISHGPWRGALLAGRRLCRCHPWGGAGFDPPPPSRRGADRPARTWTCEP</sequence>
<feature type="region of interest" description="Disordered" evidence="2">
    <location>
        <begin position="69"/>
        <end position="89"/>
    </location>
</feature>
<accession>A0A328B4I4</accession>
<dbReference type="OrthoDB" id="9801753at2"/>
<reference evidence="4" key="1">
    <citation type="submission" date="2018-05" db="EMBL/GenBank/DDBJ databases">
        <authorList>
            <person name="Li X."/>
        </authorList>
    </citation>
    <scope>NUCLEOTIDE SEQUENCE [LARGE SCALE GENOMIC DNA]</scope>
    <source>
        <strain evidence="4">HKS-05</strain>
    </source>
</reference>
<dbReference type="SMART" id="SM01234">
    <property type="entry name" value="Haemolytic"/>
    <property type="match status" value="1"/>
</dbReference>
<keyword evidence="4" id="KW-1185">Reference proteome</keyword>
<evidence type="ECO:0000256" key="1">
    <source>
        <dbReference type="HAMAP-Rule" id="MF_00386"/>
    </source>
</evidence>
<evidence type="ECO:0000313" key="4">
    <source>
        <dbReference type="Proteomes" id="UP000249842"/>
    </source>
</evidence>
<evidence type="ECO:0000256" key="2">
    <source>
        <dbReference type="SAM" id="MobiDB-lite"/>
    </source>
</evidence>
<dbReference type="Pfam" id="PF01809">
    <property type="entry name" value="YidD"/>
    <property type="match status" value="1"/>
</dbReference>
<dbReference type="NCBIfam" id="TIGR00278">
    <property type="entry name" value="membrane protein insertion efficiency factor YidD"/>
    <property type="match status" value="1"/>
</dbReference>
<dbReference type="PANTHER" id="PTHR33383">
    <property type="entry name" value="MEMBRANE PROTEIN INSERTION EFFICIENCY FACTOR-RELATED"/>
    <property type="match status" value="1"/>
</dbReference>
<evidence type="ECO:0000313" key="3">
    <source>
        <dbReference type="EMBL" id="RAK59938.1"/>
    </source>
</evidence>
<organism evidence="3 4">
    <name type="scientific">Phenylobacterium hankyongense</name>
    <dbReference type="NCBI Taxonomy" id="1813876"/>
    <lineage>
        <taxon>Bacteria</taxon>
        <taxon>Pseudomonadati</taxon>
        <taxon>Pseudomonadota</taxon>
        <taxon>Alphaproteobacteria</taxon>
        <taxon>Caulobacterales</taxon>
        <taxon>Caulobacteraceae</taxon>
        <taxon>Phenylobacterium</taxon>
    </lineage>
</organism>
<proteinExistence type="inferred from homology"/>
<keyword evidence="1" id="KW-0472">Membrane</keyword>
<comment type="function">
    <text evidence="1">Could be involved in insertion of integral membrane proteins into the membrane.</text>
</comment>
<dbReference type="EMBL" id="QFYP01000001">
    <property type="protein sequence ID" value="RAK59938.1"/>
    <property type="molecule type" value="Genomic_DNA"/>
</dbReference>
<keyword evidence="1" id="KW-1003">Cell membrane</keyword>
<dbReference type="GO" id="GO:0005886">
    <property type="term" value="C:plasma membrane"/>
    <property type="evidence" value="ECO:0007669"/>
    <property type="project" value="UniProtKB-SubCell"/>
</dbReference>
<dbReference type="HAMAP" id="MF_00386">
    <property type="entry name" value="UPF0161_YidD"/>
    <property type="match status" value="1"/>
</dbReference>
<dbReference type="AlphaFoldDB" id="A0A328B4I4"/>
<gene>
    <name evidence="3" type="ORF">DJ021_09040</name>
</gene>
<comment type="subcellular location">
    <subcellularLocation>
        <location evidence="1">Cell membrane</location>
        <topology evidence="1">Peripheral membrane protein</topology>
        <orientation evidence="1">Cytoplasmic side</orientation>
    </subcellularLocation>
</comment>